<keyword evidence="2" id="KW-0238">DNA-binding</keyword>
<feature type="region of interest" description="Disordered" evidence="5">
    <location>
        <begin position="1"/>
        <end position="22"/>
    </location>
</feature>
<gene>
    <name evidence="7" type="ORF">BJX66DRAFT_346482</name>
</gene>
<dbReference type="CDD" id="cd12148">
    <property type="entry name" value="fungal_TF_MHR"/>
    <property type="match status" value="1"/>
</dbReference>
<protein>
    <recommendedName>
        <fullName evidence="6">Xylanolytic transcriptional activator regulatory domain-containing protein</fullName>
    </recommendedName>
</protein>
<evidence type="ECO:0000313" key="8">
    <source>
        <dbReference type="Proteomes" id="UP001610563"/>
    </source>
</evidence>
<evidence type="ECO:0000313" key="7">
    <source>
        <dbReference type="EMBL" id="KAL2786972.1"/>
    </source>
</evidence>
<dbReference type="InterPro" id="IPR007219">
    <property type="entry name" value="XnlR_reg_dom"/>
</dbReference>
<dbReference type="PANTHER" id="PTHR47424:SF3">
    <property type="entry name" value="REGULATORY PROTEIN GAL4"/>
    <property type="match status" value="1"/>
</dbReference>
<keyword evidence="4" id="KW-0539">Nucleus</keyword>
<dbReference type="PANTHER" id="PTHR47424">
    <property type="entry name" value="REGULATORY PROTEIN GAL4"/>
    <property type="match status" value="1"/>
</dbReference>
<dbReference type="InterPro" id="IPR051127">
    <property type="entry name" value="Fungal_SecMet_Regulators"/>
</dbReference>
<dbReference type="Proteomes" id="UP001610563">
    <property type="component" value="Unassembled WGS sequence"/>
</dbReference>
<accession>A0ABR4FVG4</accession>
<name>A0ABR4FVG4_9EURO</name>
<feature type="domain" description="Xylanolytic transcriptional activator regulatory" evidence="6">
    <location>
        <begin position="254"/>
        <end position="318"/>
    </location>
</feature>
<keyword evidence="3" id="KW-0804">Transcription</keyword>
<comment type="caution">
    <text evidence="7">The sequence shown here is derived from an EMBL/GenBank/DDBJ whole genome shotgun (WGS) entry which is preliminary data.</text>
</comment>
<keyword evidence="8" id="KW-1185">Reference proteome</keyword>
<evidence type="ECO:0000256" key="5">
    <source>
        <dbReference type="SAM" id="MobiDB-lite"/>
    </source>
</evidence>
<reference evidence="7 8" key="1">
    <citation type="submission" date="2024-07" db="EMBL/GenBank/DDBJ databases">
        <title>Section-level genome sequencing and comparative genomics of Aspergillus sections Usti and Cavernicolus.</title>
        <authorList>
            <consortium name="Lawrence Berkeley National Laboratory"/>
            <person name="Nybo J.L."/>
            <person name="Vesth T.C."/>
            <person name="Theobald S."/>
            <person name="Frisvad J.C."/>
            <person name="Larsen T.O."/>
            <person name="Kjaerboelling I."/>
            <person name="Rothschild-Mancinelli K."/>
            <person name="Lyhne E.K."/>
            <person name="Kogle M.E."/>
            <person name="Barry K."/>
            <person name="Clum A."/>
            <person name="Na H."/>
            <person name="Ledsgaard L."/>
            <person name="Lin J."/>
            <person name="Lipzen A."/>
            <person name="Kuo A."/>
            <person name="Riley R."/>
            <person name="Mondo S."/>
            <person name="Labutti K."/>
            <person name="Haridas S."/>
            <person name="Pangalinan J."/>
            <person name="Salamov A.A."/>
            <person name="Simmons B.A."/>
            <person name="Magnuson J.K."/>
            <person name="Chen J."/>
            <person name="Drula E."/>
            <person name="Henrissat B."/>
            <person name="Wiebenga A."/>
            <person name="Lubbers R.J."/>
            <person name="Gomes A.C."/>
            <person name="Makela M.R."/>
            <person name="Stajich J."/>
            <person name="Grigoriev I.V."/>
            <person name="Mortensen U.H."/>
            <person name="De Vries R.P."/>
            <person name="Baker S.E."/>
            <person name="Andersen M.R."/>
        </authorList>
    </citation>
    <scope>NUCLEOTIDE SEQUENCE [LARGE SCALE GENOMIC DNA]</scope>
    <source>
        <strain evidence="7 8">CBS 209.92</strain>
    </source>
</reference>
<evidence type="ECO:0000256" key="1">
    <source>
        <dbReference type="ARBA" id="ARBA00023015"/>
    </source>
</evidence>
<proteinExistence type="predicted"/>
<sequence length="566" mass="63466">MPPDEPPDDRGEGSSRSEYDMNTVVRLEERVAQLERILDRIPGLRTAAENESSGSTTSYDASYIVESRSSRPASCPPTYSGETSISSNLAQVEAYLEEQPYTAPDQPYEMATPALTPAPPITAPAPLRGVSTLCKALHDHDIVIDKQQWDHFMTIFCGEVHILYPVLNLQNLWGQYDLLWKDHITSPSAFEQLDRESRISISQILICLAIGRSTASPRIAGQGGRHSAGWSLYGAALELFGDILDCFEECSNQLLILQTLSLRVIYLFRMDPSVTERSRRVWWSLYILDRRLAIEGGHPVLISERDVNMPLPRLSDEEDIASSRPSPILYLIAMAEYSRVLGKVWVAVYSAGTGSNPSPALCEHVEALLFRVQGQIPSIFRYHPDAEPSPRPATAPWWLTKQESLMQIRWLSLRVLIRKPMLQKSVSGTTSDLSTLENEAICLRTMNNVIEEAMELPAEQAVFTFPFFHDLLRAVLISLGVLIKQPAFKEQYAVAVVRGARLLEAYCQKTWVSGTLIRTVAKLNQITSRVFGASDDRLAELCVVEDFDWLYALFGDYLDPALIVFQ</sequence>
<evidence type="ECO:0000256" key="3">
    <source>
        <dbReference type="ARBA" id="ARBA00023163"/>
    </source>
</evidence>
<dbReference type="Pfam" id="PF04082">
    <property type="entry name" value="Fungal_trans"/>
    <property type="match status" value="1"/>
</dbReference>
<dbReference type="SMART" id="SM00906">
    <property type="entry name" value="Fungal_trans"/>
    <property type="match status" value="1"/>
</dbReference>
<evidence type="ECO:0000256" key="2">
    <source>
        <dbReference type="ARBA" id="ARBA00023125"/>
    </source>
</evidence>
<evidence type="ECO:0000256" key="4">
    <source>
        <dbReference type="ARBA" id="ARBA00023242"/>
    </source>
</evidence>
<keyword evidence="1" id="KW-0805">Transcription regulation</keyword>
<evidence type="ECO:0000259" key="6">
    <source>
        <dbReference type="SMART" id="SM00906"/>
    </source>
</evidence>
<organism evidence="7 8">
    <name type="scientific">Aspergillus keveii</name>
    <dbReference type="NCBI Taxonomy" id="714993"/>
    <lineage>
        <taxon>Eukaryota</taxon>
        <taxon>Fungi</taxon>
        <taxon>Dikarya</taxon>
        <taxon>Ascomycota</taxon>
        <taxon>Pezizomycotina</taxon>
        <taxon>Eurotiomycetes</taxon>
        <taxon>Eurotiomycetidae</taxon>
        <taxon>Eurotiales</taxon>
        <taxon>Aspergillaceae</taxon>
        <taxon>Aspergillus</taxon>
        <taxon>Aspergillus subgen. Nidulantes</taxon>
    </lineage>
</organism>
<feature type="compositionally biased region" description="Basic and acidic residues" evidence="5">
    <location>
        <begin position="8"/>
        <end position="19"/>
    </location>
</feature>
<dbReference type="EMBL" id="JBFTWV010000106">
    <property type="protein sequence ID" value="KAL2786972.1"/>
    <property type="molecule type" value="Genomic_DNA"/>
</dbReference>